<comment type="similarity">
    <text evidence="2">Belongs to the RNase PH family.</text>
</comment>
<evidence type="ECO:0000256" key="2">
    <source>
        <dbReference type="ARBA" id="ARBA00006678"/>
    </source>
</evidence>
<evidence type="ECO:0000256" key="5">
    <source>
        <dbReference type="ARBA" id="ARBA00023242"/>
    </source>
</evidence>
<dbReference type="PANTHER" id="PTHR11953">
    <property type="entry name" value="EXOSOME COMPLEX COMPONENT"/>
    <property type="match status" value="1"/>
</dbReference>
<dbReference type="GO" id="GO:0005730">
    <property type="term" value="C:nucleolus"/>
    <property type="evidence" value="ECO:0007669"/>
    <property type="project" value="TreeGrafter"/>
</dbReference>
<dbReference type="SUPFAM" id="SSF54211">
    <property type="entry name" value="Ribosomal protein S5 domain 2-like"/>
    <property type="match status" value="1"/>
</dbReference>
<accession>A0A915K0V8</accession>
<dbReference type="InterPro" id="IPR020568">
    <property type="entry name" value="Ribosomal_Su5_D2-typ_SF"/>
</dbReference>
<evidence type="ECO:0000313" key="7">
    <source>
        <dbReference type="Proteomes" id="UP000887565"/>
    </source>
</evidence>
<dbReference type="GO" id="GO:0016075">
    <property type="term" value="P:rRNA catabolic process"/>
    <property type="evidence" value="ECO:0007669"/>
    <property type="project" value="TreeGrafter"/>
</dbReference>
<dbReference type="WBParaSite" id="nRc.2.0.1.t31845-RA">
    <property type="protein sequence ID" value="nRc.2.0.1.t31845-RA"/>
    <property type="gene ID" value="nRc.2.0.1.g31845"/>
</dbReference>
<evidence type="ECO:0000256" key="3">
    <source>
        <dbReference type="ARBA" id="ARBA00022552"/>
    </source>
</evidence>
<keyword evidence="7" id="KW-1185">Reference proteome</keyword>
<proteinExistence type="inferred from homology"/>
<feature type="domain" description="Exoribonuclease phosphorolytic" evidence="6">
    <location>
        <begin position="10"/>
        <end position="126"/>
    </location>
</feature>
<dbReference type="InterPro" id="IPR036345">
    <property type="entry name" value="ExoRNase_PH_dom2_sf"/>
</dbReference>
<dbReference type="OMA" id="VIWCGIN"/>
<keyword evidence="3" id="KW-0698">rRNA processing</keyword>
<dbReference type="GO" id="GO:0071051">
    <property type="term" value="P:poly(A)-dependent snoRNA 3'-end processing"/>
    <property type="evidence" value="ECO:0007669"/>
    <property type="project" value="TreeGrafter"/>
</dbReference>
<keyword evidence="4" id="KW-0271">Exosome</keyword>
<evidence type="ECO:0000256" key="4">
    <source>
        <dbReference type="ARBA" id="ARBA00022835"/>
    </source>
</evidence>
<comment type="subcellular location">
    <subcellularLocation>
        <location evidence="1">Nucleus</location>
    </subcellularLocation>
</comment>
<dbReference type="GO" id="GO:0034475">
    <property type="term" value="P:U4 snRNA 3'-end processing"/>
    <property type="evidence" value="ECO:0007669"/>
    <property type="project" value="TreeGrafter"/>
</dbReference>
<dbReference type="GO" id="GO:0000177">
    <property type="term" value="C:cytoplasmic exosome (RNase complex)"/>
    <property type="evidence" value="ECO:0007669"/>
    <property type="project" value="TreeGrafter"/>
</dbReference>
<name>A0A915K0V8_ROMCU</name>
<dbReference type="Pfam" id="PF01138">
    <property type="entry name" value="RNase_PH"/>
    <property type="match status" value="1"/>
</dbReference>
<keyword evidence="5" id="KW-0539">Nucleus</keyword>
<dbReference type="PANTHER" id="PTHR11953:SF1">
    <property type="entry name" value="EXOSOME COMPLEX COMPONENT RRP46"/>
    <property type="match status" value="1"/>
</dbReference>
<dbReference type="InterPro" id="IPR027408">
    <property type="entry name" value="PNPase/RNase_PH_dom_sf"/>
</dbReference>
<dbReference type="InterPro" id="IPR050080">
    <property type="entry name" value="RNase_PH"/>
</dbReference>
<dbReference type="GO" id="GO:0000176">
    <property type="term" value="C:nuclear exosome (RNase complex)"/>
    <property type="evidence" value="ECO:0007669"/>
    <property type="project" value="TreeGrafter"/>
</dbReference>
<dbReference type="GO" id="GO:0071028">
    <property type="term" value="P:nuclear mRNA surveillance"/>
    <property type="evidence" value="ECO:0007669"/>
    <property type="project" value="TreeGrafter"/>
</dbReference>
<dbReference type="GO" id="GO:0003723">
    <property type="term" value="F:RNA binding"/>
    <property type="evidence" value="ECO:0007669"/>
    <property type="project" value="TreeGrafter"/>
</dbReference>
<organism evidence="7 8">
    <name type="scientific">Romanomermis culicivorax</name>
    <name type="common">Nematode worm</name>
    <dbReference type="NCBI Taxonomy" id="13658"/>
    <lineage>
        <taxon>Eukaryota</taxon>
        <taxon>Metazoa</taxon>
        <taxon>Ecdysozoa</taxon>
        <taxon>Nematoda</taxon>
        <taxon>Enoplea</taxon>
        <taxon>Dorylaimia</taxon>
        <taxon>Mermithida</taxon>
        <taxon>Mermithoidea</taxon>
        <taxon>Mermithidae</taxon>
        <taxon>Romanomermis</taxon>
    </lineage>
</organism>
<sequence>MEKGLNKEEFCEMGYLKRADGSCLYSDKNFAVIVSVFGPGDLKASKQIADKMSIEVTINDLPNMKRDFNFESLIKSLCESVVDINACPRTGVSLTIQLLEIDESSTFWRSACLNALCLALLDSGLPMKQTFVAVSVAKTKENLLVTLEANDRHSADVNFLFVFSNVEVQKGKNILASLSSGIFDMDIFQRALSLARMASRDLFSFQRSCVHKKLNRIFDVDNLSLKEFQ</sequence>
<dbReference type="GO" id="GO:0006364">
    <property type="term" value="P:rRNA processing"/>
    <property type="evidence" value="ECO:0007669"/>
    <property type="project" value="UniProtKB-KW"/>
</dbReference>
<dbReference type="AlphaFoldDB" id="A0A915K0V8"/>
<protein>
    <submittedName>
        <fullName evidence="8">Exoribonuclease phosphorolytic domain-containing protein</fullName>
    </submittedName>
</protein>
<reference evidence="8" key="1">
    <citation type="submission" date="2022-11" db="UniProtKB">
        <authorList>
            <consortium name="WormBaseParasite"/>
        </authorList>
    </citation>
    <scope>IDENTIFICATION</scope>
</reference>
<dbReference type="SUPFAM" id="SSF55666">
    <property type="entry name" value="Ribonuclease PH domain 2-like"/>
    <property type="match status" value="1"/>
</dbReference>
<dbReference type="Gene3D" id="3.30.230.70">
    <property type="entry name" value="GHMP Kinase, N-terminal domain"/>
    <property type="match status" value="1"/>
</dbReference>
<evidence type="ECO:0000313" key="8">
    <source>
        <dbReference type="WBParaSite" id="nRc.2.0.1.t31845-RA"/>
    </source>
</evidence>
<evidence type="ECO:0000256" key="1">
    <source>
        <dbReference type="ARBA" id="ARBA00004123"/>
    </source>
</evidence>
<evidence type="ECO:0000259" key="6">
    <source>
        <dbReference type="Pfam" id="PF01138"/>
    </source>
</evidence>
<dbReference type="Proteomes" id="UP000887565">
    <property type="component" value="Unplaced"/>
</dbReference>
<dbReference type="InterPro" id="IPR001247">
    <property type="entry name" value="ExoRNase_PH_dom1"/>
</dbReference>